<protein>
    <submittedName>
        <fullName evidence="1">Uncharacterized protein</fullName>
    </submittedName>
</protein>
<feature type="non-terminal residue" evidence="1">
    <location>
        <position position="69"/>
    </location>
</feature>
<sequence length="69" mass="8173">MRSALSEVVDPVKETKTDGYKFYLIQCSENILQHRIDTTFTCIHIQAFGHFVKMMMTMTITRQQECYTY</sequence>
<proteinExistence type="predicted"/>
<keyword evidence="2" id="KW-1185">Reference proteome</keyword>
<dbReference type="EMBL" id="JAQQBR010001831">
    <property type="protein sequence ID" value="KAK0169027.1"/>
    <property type="molecule type" value="Genomic_DNA"/>
</dbReference>
<evidence type="ECO:0000313" key="2">
    <source>
        <dbReference type="Proteomes" id="UP001168972"/>
    </source>
</evidence>
<gene>
    <name evidence="1" type="ORF">PV327_002776</name>
</gene>
<dbReference type="AlphaFoldDB" id="A0AA39FG96"/>
<organism evidence="1 2">
    <name type="scientific">Microctonus hyperodae</name>
    <name type="common">Parasitoid wasp</name>
    <dbReference type="NCBI Taxonomy" id="165561"/>
    <lineage>
        <taxon>Eukaryota</taxon>
        <taxon>Metazoa</taxon>
        <taxon>Ecdysozoa</taxon>
        <taxon>Arthropoda</taxon>
        <taxon>Hexapoda</taxon>
        <taxon>Insecta</taxon>
        <taxon>Pterygota</taxon>
        <taxon>Neoptera</taxon>
        <taxon>Endopterygota</taxon>
        <taxon>Hymenoptera</taxon>
        <taxon>Apocrita</taxon>
        <taxon>Ichneumonoidea</taxon>
        <taxon>Braconidae</taxon>
        <taxon>Euphorinae</taxon>
        <taxon>Microctonus</taxon>
    </lineage>
</organism>
<evidence type="ECO:0000313" key="1">
    <source>
        <dbReference type="EMBL" id="KAK0169027.1"/>
    </source>
</evidence>
<comment type="caution">
    <text evidence="1">The sequence shown here is derived from an EMBL/GenBank/DDBJ whole genome shotgun (WGS) entry which is preliminary data.</text>
</comment>
<dbReference type="Proteomes" id="UP001168972">
    <property type="component" value="Unassembled WGS sequence"/>
</dbReference>
<reference evidence="1" key="1">
    <citation type="journal article" date="2023" name="bioRxiv">
        <title>Scaffold-level genome assemblies of two parasitoid biocontrol wasps reveal the parthenogenesis mechanism and an associated novel virus.</title>
        <authorList>
            <person name="Inwood S."/>
            <person name="Skelly J."/>
            <person name="Guhlin J."/>
            <person name="Harrop T."/>
            <person name="Goldson S."/>
            <person name="Dearden P."/>
        </authorList>
    </citation>
    <scope>NUCLEOTIDE SEQUENCE</scope>
    <source>
        <strain evidence="1">Lincoln</strain>
        <tissue evidence="1">Whole body</tissue>
    </source>
</reference>
<name>A0AA39FG96_MICHY</name>
<reference evidence="1" key="2">
    <citation type="submission" date="2023-03" db="EMBL/GenBank/DDBJ databases">
        <authorList>
            <person name="Inwood S.N."/>
            <person name="Skelly J.G."/>
            <person name="Guhlin J."/>
            <person name="Harrop T.W.R."/>
            <person name="Goldson S.G."/>
            <person name="Dearden P.K."/>
        </authorList>
    </citation>
    <scope>NUCLEOTIDE SEQUENCE</scope>
    <source>
        <strain evidence="1">Lincoln</strain>
        <tissue evidence="1">Whole body</tissue>
    </source>
</reference>
<accession>A0AA39FG96</accession>